<keyword evidence="1" id="KW-1133">Transmembrane helix</keyword>
<reference evidence="3" key="1">
    <citation type="submission" date="2022-11" db="UniProtKB">
        <authorList>
            <consortium name="WormBaseParasite"/>
        </authorList>
    </citation>
    <scope>IDENTIFICATION</scope>
</reference>
<dbReference type="Proteomes" id="UP000887578">
    <property type="component" value="Unplaced"/>
</dbReference>
<keyword evidence="1" id="KW-0812">Transmembrane</keyword>
<organism evidence="2 3">
    <name type="scientific">Panagrolaimus davidi</name>
    <dbReference type="NCBI Taxonomy" id="227884"/>
    <lineage>
        <taxon>Eukaryota</taxon>
        <taxon>Metazoa</taxon>
        <taxon>Ecdysozoa</taxon>
        <taxon>Nematoda</taxon>
        <taxon>Chromadorea</taxon>
        <taxon>Rhabditida</taxon>
        <taxon>Tylenchina</taxon>
        <taxon>Panagrolaimomorpha</taxon>
        <taxon>Panagrolaimoidea</taxon>
        <taxon>Panagrolaimidae</taxon>
        <taxon>Panagrolaimus</taxon>
    </lineage>
</organism>
<evidence type="ECO:0000313" key="3">
    <source>
        <dbReference type="WBParaSite" id="PDA_v2.g6390.t1"/>
    </source>
</evidence>
<keyword evidence="2" id="KW-1185">Reference proteome</keyword>
<protein>
    <submittedName>
        <fullName evidence="3">Uncharacterized protein</fullName>
    </submittedName>
</protein>
<proteinExistence type="predicted"/>
<name>A0A914QR69_9BILA</name>
<evidence type="ECO:0000256" key="1">
    <source>
        <dbReference type="SAM" id="Phobius"/>
    </source>
</evidence>
<sequence length="101" mass="11382">MFDSTHLINLTLCEEANEIHVNWGMIVTQIIIVIINLLSTVITGIFAQFVFCDKTKHMNYRALLISITVAVSLRAACTLARAMRVLAFIALNEVSAYFENY</sequence>
<dbReference type="AlphaFoldDB" id="A0A914QR69"/>
<evidence type="ECO:0000313" key="2">
    <source>
        <dbReference type="Proteomes" id="UP000887578"/>
    </source>
</evidence>
<keyword evidence="1" id="KW-0472">Membrane</keyword>
<feature type="transmembrane region" description="Helical" evidence="1">
    <location>
        <begin position="26"/>
        <end position="51"/>
    </location>
</feature>
<dbReference type="WBParaSite" id="PDA_v2.g6390.t1">
    <property type="protein sequence ID" value="PDA_v2.g6390.t1"/>
    <property type="gene ID" value="PDA_v2.g6390"/>
</dbReference>
<accession>A0A914QR69</accession>